<evidence type="ECO:0000313" key="7">
    <source>
        <dbReference type="EMBL" id="MDR6530190.1"/>
    </source>
</evidence>
<dbReference type="SUPFAM" id="SSF56349">
    <property type="entry name" value="DNA breaking-rejoining enzymes"/>
    <property type="match status" value="1"/>
</dbReference>
<comment type="similarity">
    <text evidence="1">Belongs to the 'phage' integrase family.</text>
</comment>
<evidence type="ECO:0000313" key="8">
    <source>
        <dbReference type="Proteomes" id="UP001262754"/>
    </source>
</evidence>
<dbReference type="InterPro" id="IPR011010">
    <property type="entry name" value="DNA_brk_join_enz"/>
</dbReference>
<dbReference type="Gene3D" id="1.10.443.10">
    <property type="entry name" value="Intergrase catalytic core"/>
    <property type="match status" value="1"/>
</dbReference>
<dbReference type="RefSeq" id="WP_310029545.1">
    <property type="nucleotide sequence ID" value="NZ_JAVDRL010000003.1"/>
</dbReference>
<dbReference type="Pfam" id="PF13356">
    <property type="entry name" value="Arm-DNA-bind_3"/>
    <property type="match status" value="1"/>
</dbReference>
<dbReference type="InterPro" id="IPR010998">
    <property type="entry name" value="Integrase_recombinase_N"/>
</dbReference>
<feature type="compositionally biased region" description="Basic and acidic residues" evidence="5">
    <location>
        <begin position="426"/>
        <end position="443"/>
    </location>
</feature>
<protein>
    <submittedName>
        <fullName evidence="7">Integrase</fullName>
    </submittedName>
</protein>
<dbReference type="PANTHER" id="PTHR30629">
    <property type="entry name" value="PROPHAGE INTEGRASE"/>
    <property type="match status" value="1"/>
</dbReference>
<feature type="region of interest" description="Disordered" evidence="5">
    <location>
        <begin position="98"/>
        <end position="117"/>
    </location>
</feature>
<proteinExistence type="inferred from homology"/>
<dbReference type="Gene3D" id="3.30.160.390">
    <property type="entry name" value="Integrase, DNA-binding domain"/>
    <property type="match status" value="1"/>
</dbReference>
<evidence type="ECO:0000256" key="2">
    <source>
        <dbReference type="ARBA" id="ARBA00022908"/>
    </source>
</evidence>
<keyword evidence="2" id="KW-0229">DNA integration</keyword>
<reference evidence="7 8" key="1">
    <citation type="submission" date="2023-07" db="EMBL/GenBank/DDBJ databases">
        <title>Sorghum-associated microbial communities from plants grown in Nebraska, USA.</title>
        <authorList>
            <person name="Schachtman D."/>
        </authorList>
    </citation>
    <scope>NUCLEOTIDE SEQUENCE [LARGE SCALE GENOMIC DNA]</scope>
    <source>
        <strain evidence="7 8">DS2154</strain>
    </source>
</reference>
<dbReference type="InterPro" id="IPR013762">
    <property type="entry name" value="Integrase-like_cat_sf"/>
</dbReference>
<dbReference type="Proteomes" id="UP001262754">
    <property type="component" value="Unassembled WGS sequence"/>
</dbReference>
<organism evidence="7 8">
    <name type="scientific">Caulobacter rhizosphaerae</name>
    <dbReference type="NCBI Taxonomy" id="2010972"/>
    <lineage>
        <taxon>Bacteria</taxon>
        <taxon>Pseudomonadati</taxon>
        <taxon>Pseudomonadota</taxon>
        <taxon>Alphaproteobacteria</taxon>
        <taxon>Caulobacterales</taxon>
        <taxon>Caulobacteraceae</taxon>
        <taxon>Caulobacter</taxon>
    </lineage>
</organism>
<feature type="domain" description="Integrase DNA-binding" evidence="6">
    <location>
        <begin position="27"/>
        <end position="98"/>
    </location>
</feature>
<keyword evidence="3" id="KW-0238">DNA-binding</keyword>
<feature type="region of interest" description="Disordered" evidence="5">
    <location>
        <begin position="419"/>
        <end position="488"/>
    </location>
</feature>
<keyword evidence="8" id="KW-1185">Reference proteome</keyword>
<dbReference type="InterPro" id="IPR050808">
    <property type="entry name" value="Phage_Integrase"/>
</dbReference>
<feature type="compositionally biased region" description="Gly residues" evidence="5">
    <location>
        <begin position="479"/>
        <end position="488"/>
    </location>
</feature>
<dbReference type="InterPro" id="IPR038488">
    <property type="entry name" value="Integrase_DNA-bd_sf"/>
</dbReference>
<evidence type="ECO:0000256" key="4">
    <source>
        <dbReference type="ARBA" id="ARBA00023172"/>
    </source>
</evidence>
<dbReference type="EMBL" id="JAVDRL010000003">
    <property type="protein sequence ID" value="MDR6530190.1"/>
    <property type="molecule type" value="Genomic_DNA"/>
</dbReference>
<gene>
    <name evidence="7" type="ORF">J2800_000926</name>
</gene>
<dbReference type="PANTHER" id="PTHR30629:SF2">
    <property type="entry name" value="PROPHAGE INTEGRASE INTS-RELATED"/>
    <property type="match status" value="1"/>
</dbReference>
<accession>A0ABU1MWG8</accession>
<dbReference type="InterPro" id="IPR025166">
    <property type="entry name" value="Integrase_DNA_bind_dom"/>
</dbReference>
<evidence type="ECO:0000256" key="3">
    <source>
        <dbReference type="ARBA" id="ARBA00023125"/>
    </source>
</evidence>
<sequence>MSSQTFSFSDRALAQLPLAGKGQYMVRDRDLRGFFVVVGARKKTYVVQAEFWQDGQRKGKRLAIGAVDEMSVREARIAAKGTLARILSGELHREEAQAKAAAEAAANPSTGGTEDDKGVTLRQAWARYRSSHMERKGRSELTIENYADHVDRLFSDWLDKPLRELGESPGMVADRHDKITHDNGPGIANGAMRTLRAIYNHARKRNRDLPPENPTLAVDWNVIKRRDTAMGVEDLATWFEQARRLRHPIRREFHLFTLLSGSRPAALLKARVEHLNLRERVLHIPRPKGGEDRAFDIPLSRAMVRCLVRAMRASRFLLPEQASTWIFAGESREGHMTVHREQRQVLCKFGNDLRQTYRTVGQAAGLSELDCHLLMNHSLPGVNAGYITRAKLLAGHLRKVQEEISQLVIDQAGGDGTRWPMLPSRKIGDPLRDPTPPDRRTKAYCEANPLTMEGKSRRRVGRPPTKARAGAHAPFNGARGRGAGHATG</sequence>
<evidence type="ECO:0000256" key="1">
    <source>
        <dbReference type="ARBA" id="ARBA00008857"/>
    </source>
</evidence>
<comment type="caution">
    <text evidence="7">The sequence shown here is derived from an EMBL/GenBank/DDBJ whole genome shotgun (WGS) entry which is preliminary data.</text>
</comment>
<evidence type="ECO:0000259" key="6">
    <source>
        <dbReference type="Pfam" id="PF13356"/>
    </source>
</evidence>
<dbReference type="Gene3D" id="1.10.150.130">
    <property type="match status" value="1"/>
</dbReference>
<name>A0ABU1MWG8_9CAUL</name>
<keyword evidence="4" id="KW-0233">DNA recombination</keyword>
<evidence type="ECO:0000256" key="5">
    <source>
        <dbReference type="SAM" id="MobiDB-lite"/>
    </source>
</evidence>